<sequence length="128" mass="14351">MRSCSLKPGALYLSMAVIEPVLTVIIQFVYEHPFSVHALTDALGTISLLAFNVGLIIFIIQGGFFDGMIYSFKRFSRSVRKSRLGDQDTEPPLSQYKIRDGKRTGITWPLIIISAFYFLLSLAVALFL</sequence>
<keyword evidence="1" id="KW-0472">Membrane</keyword>
<evidence type="ECO:0000259" key="2">
    <source>
        <dbReference type="Pfam" id="PF13038"/>
    </source>
</evidence>
<evidence type="ECO:0000256" key="1">
    <source>
        <dbReference type="SAM" id="Phobius"/>
    </source>
</evidence>
<keyword evidence="1" id="KW-0812">Transmembrane</keyword>
<dbReference type="EMBL" id="CP159510">
    <property type="protein sequence ID" value="XCJ15845.1"/>
    <property type="molecule type" value="Genomic_DNA"/>
</dbReference>
<feature type="domain" description="DUF3899" evidence="2">
    <location>
        <begin position="45"/>
        <end position="124"/>
    </location>
</feature>
<organism evidence="3">
    <name type="scientific">Sporolactobacillus sp. Y61</name>
    <dbReference type="NCBI Taxonomy" id="3160863"/>
    <lineage>
        <taxon>Bacteria</taxon>
        <taxon>Bacillati</taxon>
        <taxon>Bacillota</taxon>
        <taxon>Bacilli</taxon>
        <taxon>Bacillales</taxon>
        <taxon>Sporolactobacillaceae</taxon>
        <taxon>Sporolactobacillus</taxon>
    </lineage>
</organism>
<gene>
    <name evidence="3" type="ORF">ABNN70_08930</name>
</gene>
<feature type="transmembrane region" description="Helical" evidence="1">
    <location>
        <begin position="50"/>
        <end position="72"/>
    </location>
</feature>
<accession>A0AAU8ICD8</accession>
<dbReference type="RefSeq" id="WP_129929697.1">
    <property type="nucleotide sequence ID" value="NZ_CP159510.1"/>
</dbReference>
<proteinExistence type="predicted"/>
<dbReference type="Pfam" id="PF13038">
    <property type="entry name" value="DUF3899"/>
    <property type="match status" value="1"/>
</dbReference>
<protein>
    <submittedName>
        <fullName evidence="3">DUF3899 domain-containing protein</fullName>
    </submittedName>
</protein>
<dbReference type="AlphaFoldDB" id="A0AAU8ICD8"/>
<name>A0AAU8ICD8_9BACL</name>
<dbReference type="InterPro" id="IPR025007">
    <property type="entry name" value="DUF3899"/>
</dbReference>
<reference evidence="3" key="1">
    <citation type="submission" date="2024-06" db="EMBL/GenBank/DDBJ databases">
        <authorList>
            <person name="Fan A."/>
            <person name="Zhang F.Y."/>
            <person name="Zhang L."/>
        </authorList>
    </citation>
    <scope>NUCLEOTIDE SEQUENCE</scope>
    <source>
        <strain evidence="3">Y61</strain>
    </source>
</reference>
<keyword evidence="1" id="KW-1133">Transmembrane helix</keyword>
<feature type="transmembrane region" description="Helical" evidence="1">
    <location>
        <begin position="12"/>
        <end position="30"/>
    </location>
</feature>
<evidence type="ECO:0000313" key="3">
    <source>
        <dbReference type="EMBL" id="XCJ15845.1"/>
    </source>
</evidence>
<feature type="transmembrane region" description="Helical" evidence="1">
    <location>
        <begin position="106"/>
        <end position="127"/>
    </location>
</feature>